<proteinExistence type="predicted"/>
<dbReference type="GO" id="GO:0008289">
    <property type="term" value="F:lipid binding"/>
    <property type="evidence" value="ECO:0007669"/>
    <property type="project" value="UniProtKB-KW"/>
</dbReference>
<dbReference type="PANTHER" id="PTHR33434:SF3">
    <property type="entry name" value="DEGV DOMAIN-CONTAINING PROTEIN YITS"/>
    <property type="match status" value="1"/>
</dbReference>
<dbReference type="SUPFAM" id="SSF82549">
    <property type="entry name" value="DAK1/DegV-like"/>
    <property type="match status" value="1"/>
</dbReference>
<protein>
    <recommendedName>
        <fullName evidence="5">DegV family protein</fullName>
    </recommendedName>
</protein>
<evidence type="ECO:0000313" key="3">
    <source>
        <dbReference type="EMBL" id="GGE26141.1"/>
    </source>
</evidence>
<keyword evidence="2" id="KW-0446">Lipid-binding</keyword>
<dbReference type="PANTHER" id="PTHR33434">
    <property type="entry name" value="DEGV DOMAIN-CONTAINING PROTEIN DR_1986-RELATED"/>
    <property type="match status" value="1"/>
</dbReference>
<sequence>MDSLEYLKQGGRIGKVAAVLGSVLNLKPVISIDKDGKYFPYSMARGKKQAIKKLLEPIMEQIEHTKAQITVLQGRAEKEAEALKERLKEMENVCELYFSSISPALVVHTGPGLLGLVINPVDEE</sequence>
<dbReference type="Gene3D" id="3.30.1180.10">
    <property type="match status" value="1"/>
</dbReference>
<accession>A0A8J2VJF0</accession>
<dbReference type="Pfam" id="PF02645">
    <property type="entry name" value="DegV"/>
    <property type="match status" value="1"/>
</dbReference>
<comment type="caution">
    <text evidence="3">The sequence shown here is derived from an EMBL/GenBank/DDBJ whole genome shotgun (WGS) entry which is preliminary data.</text>
</comment>
<gene>
    <name evidence="3" type="ORF">GCM10011571_30350</name>
</gene>
<organism evidence="3 4">
    <name type="scientific">Marinithermofilum abyssi</name>
    <dbReference type="NCBI Taxonomy" id="1571185"/>
    <lineage>
        <taxon>Bacteria</taxon>
        <taxon>Bacillati</taxon>
        <taxon>Bacillota</taxon>
        <taxon>Bacilli</taxon>
        <taxon>Bacillales</taxon>
        <taxon>Thermoactinomycetaceae</taxon>
        <taxon>Marinithermofilum</taxon>
    </lineage>
</organism>
<dbReference type="EMBL" id="BMHQ01000012">
    <property type="protein sequence ID" value="GGE26141.1"/>
    <property type="molecule type" value="Genomic_DNA"/>
</dbReference>
<evidence type="ECO:0000313" key="4">
    <source>
        <dbReference type="Proteomes" id="UP000625210"/>
    </source>
</evidence>
<dbReference type="InterPro" id="IPR050270">
    <property type="entry name" value="DegV_domain_contain"/>
</dbReference>
<evidence type="ECO:0000256" key="2">
    <source>
        <dbReference type="ARBA" id="ARBA00023121"/>
    </source>
</evidence>
<reference evidence="3" key="1">
    <citation type="journal article" date="2014" name="Int. J. Syst. Evol. Microbiol.">
        <title>Complete genome sequence of Corynebacterium casei LMG S-19264T (=DSM 44701T), isolated from a smear-ripened cheese.</title>
        <authorList>
            <consortium name="US DOE Joint Genome Institute (JGI-PGF)"/>
            <person name="Walter F."/>
            <person name="Albersmeier A."/>
            <person name="Kalinowski J."/>
            <person name="Ruckert C."/>
        </authorList>
    </citation>
    <scope>NUCLEOTIDE SEQUENCE</scope>
    <source>
        <strain evidence="3">CGMCC 1.15179</strain>
    </source>
</reference>
<dbReference type="PROSITE" id="PS51482">
    <property type="entry name" value="DEGV"/>
    <property type="match status" value="1"/>
</dbReference>
<dbReference type="Proteomes" id="UP000625210">
    <property type="component" value="Unassembled WGS sequence"/>
</dbReference>
<dbReference type="InterPro" id="IPR003797">
    <property type="entry name" value="DegV"/>
</dbReference>
<evidence type="ECO:0008006" key="5">
    <source>
        <dbReference type="Google" id="ProtNLM"/>
    </source>
</evidence>
<dbReference type="AlphaFoldDB" id="A0A8J2VJF0"/>
<evidence type="ECO:0000256" key="1">
    <source>
        <dbReference type="ARBA" id="ARBA00003238"/>
    </source>
</evidence>
<reference evidence="3" key="2">
    <citation type="submission" date="2020-09" db="EMBL/GenBank/DDBJ databases">
        <authorList>
            <person name="Sun Q."/>
            <person name="Zhou Y."/>
        </authorList>
    </citation>
    <scope>NUCLEOTIDE SEQUENCE</scope>
    <source>
        <strain evidence="3">CGMCC 1.15179</strain>
    </source>
</reference>
<name>A0A8J2VJF0_9BACL</name>
<dbReference type="NCBIfam" id="TIGR00762">
    <property type="entry name" value="DegV"/>
    <property type="match status" value="1"/>
</dbReference>
<dbReference type="InterPro" id="IPR043168">
    <property type="entry name" value="DegV_C"/>
</dbReference>
<comment type="function">
    <text evidence="1">May bind long-chain fatty acids, such as palmitate, and may play a role in lipid transport or fatty acid metabolism.</text>
</comment>
<keyword evidence="4" id="KW-1185">Reference proteome</keyword>